<organism evidence="6 7">
    <name type="scientific">Ceratobasidium theobromae</name>
    <dbReference type="NCBI Taxonomy" id="1582974"/>
    <lineage>
        <taxon>Eukaryota</taxon>
        <taxon>Fungi</taxon>
        <taxon>Dikarya</taxon>
        <taxon>Basidiomycota</taxon>
        <taxon>Agaricomycotina</taxon>
        <taxon>Agaricomycetes</taxon>
        <taxon>Cantharellales</taxon>
        <taxon>Ceratobasidiaceae</taxon>
        <taxon>Ceratobasidium</taxon>
    </lineage>
</organism>
<dbReference type="FunFam" id="1.20.1160.11:FF:000001">
    <property type="entry name" value="Paired amphipathic helix protein Sin3"/>
    <property type="match status" value="1"/>
</dbReference>
<dbReference type="InterPro" id="IPR039774">
    <property type="entry name" value="Sin3-like"/>
</dbReference>
<dbReference type="PANTHER" id="PTHR12346:SF0">
    <property type="entry name" value="SIN3A, ISOFORM G"/>
    <property type="match status" value="1"/>
</dbReference>
<evidence type="ECO:0000256" key="4">
    <source>
        <dbReference type="PROSITE-ProRule" id="PRU00810"/>
    </source>
</evidence>
<dbReference type="PANTHER" id="PTHR12346">
    <property type="entry name" value="SIN3B-RELATED"/>
    <property type="match status" value="1"/>
</dbReference>
<evidence type="ECO:0000313" key="6">
    <source>
        <dbReference type="EMBL" id="KAB5594520.1"/>
    </source>
</evidence>
<evidence type="ECO:0000313" key="7">
    <source>
        <dbReference type="Proteomes" id="UP000383932"/>
    </source>
</evidence>
<dbReference type="GO" id="GO:0070822">
    <property type="term" value="C:Sin3-type complex"/>
    <property type="evidence" value="ECO:0007669"/>
    <property type="project" value="TreeGrafter"/>
</dbReference>
<feature type="compositionally biased region" description="Low complexity" evidence="5">
    <location>
        <begin position="113"/>
        <end position="126"/>
    </location>
</feature>
<protein>
    <submittedName>
        <fullName evidence="6">Paired amphipathic helix protein pst1</fullName>
    </submittedName>
</protein>
<dbReference type="OrthoDB" id="10265969at2759"/>
<evidence type="ECO:0000256" key="1">
    <source>
        <dbReference type="ARBA" id="ARBA00004123"/>
    </source>
</evidence>
<reference evidence="6 7" key="1">
    <citation type="journal article" date="2019" name="Fungal Biol. Biotechnol.">
        <title>Draft genome sequence of fastidious pathogen Ceratobasidium theobromae, which causes vascular-streak dieback in Theobroma cacao.</title>
        <authorList>
            <person name="Ali S.S."/>
            <person name="Asman A."/>
            <person name="Shao J."/>
            <person name="Firmansyah A.P."/>
            <person name="Susilo A.W."/>
            <person name="Rosmana A."/>
            <person name="McMahon P."/>
            <person name="Junaid M."/>
            <person name="Guest D."/>
            <person name="Kheng T.Y."/>
            <person name="Meinhardt L.W."/>
            <person name="Bailey B.A."/>
        </authorList>
    </citation>
    <scope>NUCLEOTIDE SEQUENCE [LARGE SCALE GENOMIC DNA]</scope>
    <source>
        <strain evidence="6 7">CT2</strain>
    </source>
</reference>
<dbReference type="InterPro" id="IPR036600">
    <property type="entry name" value="PAH_sf"/>
</dbReference>
<comment type="caution">
    <text evidence="6">The sequence shown here is derived from an EMBL/GenBank/DDBJ whole genome shotgun (WGS) entry which is preliminary data.</text>
</comment>
<accession>A0A5N5QS02</accession>
<dbReference type="InterPro" id="IPR003822">
    <property type="entry name" value="PAH"/>
</dbReference>
<feature type="region of interest" description="Disordered" evidence="5">
    <location>
        <begin position="113"/>
        <end position="146"/>
    </location>
</feature>
<keyword evidence="2" id="KW-0678">Repressor</keyword>
<evidence type="ECO:0000256" key="3">
    <source>
        <dbReference type="ARBA" id="ARBA00023242"/>
    </source>
</evidence>
<comment type="subcellular location">
    <subcellularLocation>
        <location evidence="1 4">Nucleus</location>
    </subcellularLocation>
</comment>
<dbReference type="Proteomes" id="UP000383932">
    <property type="component" value="Unassembled WGS sequence"/>
</dbReference>
<keyword evidence="3 4" id="KW-0539">Nucleus</keyword>
<dbReference type="GO" id="GO:0000122">
    <property type="term" value="P:negative regulation of transcription by RNA polymerase II"/>
    <property type="evidence" value="ECO:0007669"/>
    <property type="project" value="TreeGrafter"/>
</dbReference>
<dbReference type="AlphaFoldDB" id="A0A5N5QS02"/>
<dbReference type="PROSITE" id="PS51477">
    <property type="entry name" value="PAH"/>
    <property type="match status" value="1"/>
</dbReference>
<dbReference type="SUPFAM" id="SSF47762">
    <property type="entry name" value="PAH2 domain"/>
    <property type="match status" value="1"/>
</dbReference>
<dbReference type="GO" id="GO:0003714">
    <property type="term" value="F:transcription corepressor activity"/>
    <property type="evidence" value="ECO:0007669"/>
    <property type="project" value="InterPro"/>
</dbReference>
<dbReference type="Pfam" id="PF02671">
    <property type="entry name" value="PAH"/>
    <property type="match status" value="1"/>
</dbReference>
<dbReference type="Gene3D" id="1.20.1160.11">
    <property type="entry name" value="Paired amphipathic helix"/>
    <property type="match status" value="1"/>
</dbReference>
<sequence>MGARAIASTLHPYYLPTNAHTHQSHTDRPLNVKDALSYLEMVKLNPDIYNDFLDIMRDFKRQAIDVPGVIDRVSSLFNGHTALIQGFNTFLPQGYRIDCTVDQHNHKLITVTTPSGTTTQTAGGSSRHALSSHGMPSGASGRSNLE</sequence>
<keyword evidence="7" id="KW-1185">Reference proteome</keyword>
<evidence type="ECO:0000256" key="5">
    <source>
        <dbReference type="SAM" id="MobiDB-lite"/>
    </source>
</evidence>
<evidence type="ECO:0000256" key="2">
    <source>
        <dbReference type="ARBA" id="ARBA00022491"/>
    </source>
</evidence>
<dbReference type="EMBL" id="SSOP01000019">
    <property type="protein sequence ID" value="KAB5594520.1"/>
    <property type="molecule type" value="Genomic_DNA"/>
</dbReference>
<gene>
    <name evidence="6" type="ORF">CTheo_2003</name>
</gene>
<proteinExistence type="predicted"/>
<name>A0A5N5QS02_9AGAM</name>